<organism evidence="5 6">
    <name type="scientific">Microbacterium saperdae</name>
    <dbReference type="NCBI Taxonomy" id="69368"/>
    <lineage>
        <taxon>Bacteria</taxon>
        <taxon>Bacillati</taxon>
        <taxon>Actinomycetota</taxon>
        <taxon>Actinomycetes</taxon>
        <taxon>Micrococcales</taxon>
        <taxon>Microbacteriaceae</taxon>
        <taxon>Microbacterium</taxon>
    </lineage>
</organism>
<dbReference type="GO" id="GO:0003677">
    <property type="term" value="F:DNA binding"/>
    <property type="evidence" value="ECO:0007669"/>
    <property type="project" value="UniProtKB-KW"/>
</dbReference>
<evidence type="ECO:0000256" key="1">
    <source>
        <dbReference type="ARBA" id="ARBA00023015"/>
    </source>
</evidence>
<dbReference type="InterPro" id="IPR008920">
    <property type="entry name" value="TF_FadR/GntR_C"/>
</dbReference>
<accession>A0A543BLC1</accession>
<proteinExistence type="predicted"/>
<evidence type="ECO:0000256" key="3">
    <source>
        <dbReference type="ARBA" id="ARBA00023163"/>
    </source>
</evidence>
<dbReference type="SMART" id="SM00345">
    <property type="entry name" value="HTH_GNTR"/>
    <property type="match status" value="1"/>
</dbReference>
<dbReference type="AlphaFoldDB" id="A0A543BLC1"/>
<dbReference type="PANTHER" id="PTHR43537:SF24">
    <property type="entry name" value="GLUCONATE OPERON TRANSCRIPTIONAL REPRESSOR"/>
    <property type="match status" value="1"/>
</dbReference>
<evidence type="ECO:0000256" key="2">
    <source>
        <dbReference type="ARBA" id="ARBA00023125"/>
    </source>
</evidence>
<evidence type="ECO:0000313" key="6">
    <source>
        <dbReference type="Proteomes" id="UP000317209"/>
    </source>
</evidence>
<gene>
    <name evidence="5" type="ORF">FB560_1264</name>
</gene>
<dbReference type="Gene3D" id="1.20.120.530">
    <property type="entry name" value="GntR ligand-binding domain-like"/>
    <property type="match status" value="1"/>
</dbReference>
<dbReference type="Proteomes" id="UP000317209">
    <property type="component" value="Unassembled WGS sequence"/>
</dbReference>
<dbReference type="InterPro" id="IPR000524">
    <property type="entry name" value="Tscrpt_reg_HTH_GntR"/>
</dbReference>
<dbReference type="Pfam" id="PF07729">
    <property type="entry name" value="FCD"/>
    <property type="match status" value="1"/>
</dbReference>
<name>A0A543BLC1_9MICO</name>
<dbReference type="InterPro" id="IPR036388">
    <property type="entry name" value="WH-like_DNA-bd_sf"/>
</dbReference>
<evidence type="ECO:0000313" key="5">
    <source>
        <dbReference type="EMBL" id="TQL85635.1"/>
    </source>
</evidence>
<dbReference type="InterPro" id="IPR036390">
    <property type="entry name" value="WH_DNA-bd_sf"/>
</dbReference>
<sequence>MMIELATDRAFTDTKRRIISGELAAGSMISENDVSTRLGISRTPVREAFAMLQTNGWMRLYPKRGALILDVPPEEVDNILGVRLLIEGDAASAIADTPDRREAVVSRLRAHVANQDMARGDDDLDAFLDEDSSFHRAIIEGGGNGILVTFFDTIRDRHHRMMARSVWHRPGYSERVVAEHGALVDALERSDTDTFRALLSEHFSGIHGRDATAFSGTATTFGP</sequence>
<dbReference type="SUPFAM" id="SSF48008">
    <property type="entry name" value="GntR ligand-binding domain-like"/>
    <property type="match status" value="1"/>
</dbReference>
<keyword evidence="1" id="KW-0805">Transcription regulation</keyword>
<keyword evidence="3" id="KW-0804">Transcription</keyword>
<keyword evidence="2" id="KW-0238">DNA-binding</keyword>
<protein>
    <submittedName>
        <fullName evidence="5">GntR family transcriptional regulator</fullName>
    </submittedName>
</protein>
<feature type="domain" description="HTH gntR-type" evidence="4">
    <location>
        <begin position="4"/>
        <end position="71"/>
    </location>
</feature>
<dbReference type="GO" id="GO:0003700">
    <property type="term" value="F:DNA-binding transcription factor activity"/>
    <property type="evidence" value="ECO:0007669"/>
    <property type="project" value="InterPro"/>
</dbReference>
<dbReference type="SUPFAM" id="SSF46785">
    <property type="entry name" value="Winged helix' DNA-binding domain"/>
    <property type="match status" value="1"/>
</dbReference>
<reference evidence="5 6" key="1">
    <citation type="submission" date="2019-06" db="EMBL/GenBank/DDBJ databases">
        <title>Sequencing the genomes of 1000 actinobacteria strains.</title>
        <authorList>
            <person name="Klenk H.-P."/>
        </authorList>
    </citation>
    <scope>NUCLEOTIDE SEQUENCE [LARGE SCALE GENOMIC DNA]</scope>
    <source>
        <strain evidence="5 6">DSM 20169</strain>
    </source>
</reference>
<dbReference type="EMBL" id="VFOX01000001">
    <property type="protein sequence ID" value="TQL85635.1"/>
    <property type="molecule type" value="Genomic_DNA"/>
</dbReference>
<dbReference type="Gene3D" id="1.10.10.10">
    <property type="entry name" value="Winged helix-like DNA-binding domain superfamily/Winged helix DNA-binding domain"/>
    <property type="match status" value="1"/>
</dbReference>
<dbReference type="PROSITE" id="PS50949">
    <property type="entry name" value="HTH_GNTR"/>
    <property type="match status" value="1"/>
</dbReference>
<evidence type="ECO:0000259" key="4">
    <source>
        <dbReference type="PROSITE" id="PS50949"/>
    </source>
</evidence>
<keyword evidence="6" id="KW-1185">Reference proteome</keyword>
<dbReference type="Pfam" id="PF00392">
    <property type="entry name" value="GntR"/>
    <property type="match status" value="1"/>
</dbReference>
<dbReference type="PRINTS" id="PR00035">
    <property type="entry name" value="HTHGNTR"/>
</dbReference>
<dbReference type="PANTHER" id="PTHR43537">
    <property type="entry name" value="TRANSCRIPTIONAL REGULATOR, GNTR FAMILY"/>
    <property type="match status" value="1"/>
</dbReference>
<dbReference type="SMART" id="SM00895">
    <property type="entry name" value="FCD"/>
    <property type="match status" value="1"/>
</dbReference>
<dbReference type="InterPro" id="IPR011711">
    <property type="entry name" value="GntR_C"/>
</dbReference>
<comment type="caution">
    <text evidence="5">The sequence shown here is derived from an EMBL/GenBank/DDBJ whole genome shotgun (WGS) entry which is preliminary data.</text>
</comment>